<feature type="region of interest" description="Disordered" evidence="1">
    <location>
        <begin position="2316"/>
        <end position="2396"/>
    </location>
</feature>
<feature type="compositionally biased region" description="Low complexity" evidence="1">
    <location>
        <begin position="7"/>
        <end position="23"/>
    </location>
</feature>
<feature type="domain" description="D-glutamate cyclase-like C-terminal" evidence="3">
    <location>
        <begin position="793"/>
        <end position="1064"/>
    </location>
</feature>
<keyword evidence="2" id="KW-0472">Membrane</keyword>
<dbReference type="GO" id="GO:0016855">
    <property type="term" value="F:racemase and epimerase activity, acting on amino acids and derivatives"/>
    <property type="evidence" value="ECO:0007669"/>
    <property type="project" value="InterPro"/>
</dbReference>
<evidence type="ECO:0000313" key="6">
    <source>
        <dbReference type="Proteomes" id="UP000324324"/>
    </source>
</evidence>
<dbReference type="Pfam" id="PF26324">
    <property type="entry name" value="HopBF1_kinase"/>
    <property type="match status" value="1"/>
</dbReference>
<feature type="compositionally biased region" description="Basic and acidic residues" evidence="1">
    <location>
        <begin position="79"/>
        <end position="91"/>
    </location>
</feature>
<gene>
    <name evidence="5" type="ORF">F1599_15900</name>
</gene>
<keyword evidence="2" id="KW-1133">Transmembrane helix</keyword>
<feature type="region of interest" description="Disordered" evidence="1">
    <location>
        <begin position="79"/>
        <end position="118"/>
    </location>
</feature>
<accession>A0A5M8AF26</accession>
<dbReference type="InterPro" id="IPR025504">
    <property type="entry name" value="GLUCM_C"/>
</dbReference>
<feature type="compositionally biased region" description="Polar residues" evidence="1">
    <location>
        <begin position="24"/>
        <end position="33"/>
    </location>
</feature>
<organism evidence="5 6">
    <name type="scientific">Cupriavidus cauae</name>
    <dbReference type="NCBI Taxonomy" id="2608999"/>
    <lineage>
        <taxon>Bacteria</taxon>
        <taxon>Pseudomonadati</taxon>
        <taxon>Pseudomonadota</taxon>
        <taxon>Betaproteobacteria</taxon>
        <taxon>Burkholderiales</taxon>
        <taxon>Burkholderiaceae</taxon>
        <taxon>Cupriavidus</taxon>
    </lineage>
</organism>
<evidence type="ECO:0000259" key="3">
    <source>
        <dbReference type="Pfam" id="PF14336"/>
    </source>
</evidence>
<dbReference type="InterPro" id="IPR054555">
    <property type="entry name" value="T3SS_HopBF1-like"/>
</dbReference>
<dbReference type="Proteomes" id="UP000324324">
    <property type="component" value="Unassembled WGS sequence"/>
</dbReference>
<feature type="compositionally biased region" description="Low complexity" evidence="1">
    <location>
        <begin position="1926"/>
        <end position="1950"/>
    </location>
</feature>
<keyword evidence="6" id="KW-1185">Reference proteome</keyword>
<feature type="compositionally biased region" description="Low complexity" evidence="1">
    <location>
        <begin position="1869"/>
        <end position="1909"/>
    </location>
</feature>
<sequence>PRVAAEPPADASPTPRSAASATDGTGSRSFTPQKLGTWQSVKLASRLTFDAAVAQGARLQDGVVNRMMDRAMQQAVTKYMREAGERSRHGDAPPAASRTNTSGRSRRRADARSDVRGDARPNVRSAVFAHGGGGRAAVLEAARAEPSIVLQNAISPLDRVSGMDGRAMSLSVPYGAELAARALHDVDTVLIATSPATLHGGADTHGPLGAVSLGAYLSALGKEVVYVTDPAHEALLADLLQGELGVADARIETFTATDSTRAAQQAQALLAKYRTQAVVAVEVAGRNRVGEYRLANGERLEGAPRVDQLLVEANAKDLVTVAIGADSHTAGMRSALERAMTSLHVEPADIDQWSAVGASHPVVGMNTNLAAQAVGFALQRASGADHAMPSTERVAAMIDRMAALHAYDSITLEPGATSMRGLDKRSYLGVYELLQAQAKQLPEGLDLAQMLDGMQRRFVPKGVDPEQFGIKVIDDIIEVTVFDSSNGGILAAMNIARHIFSMTGKRVQLVAYGDHAAGTYGGRARDDLILRVNDGLHAMHQQQADANALGCNTACITYPEGWRGLDERDFINLIHTTARAMKADGGRNIALVATPGTVNSHAYRDAVGALRTGQNVLEIGANEWAAAVNALQHQATDGPELVAIQKLVAKYINADRIPADTETLWLCCTHYPALAKLIRQQLDASGLGHVKVIDPMQYQARALVDRLIERGVLKQEDLLPEPIPFEEVSAHDMLPLLAVTTGRASEVVRLAQGMTEDPRARAFGVPEFSASTDPGQIRGILDANRMPAAIDAMVTAYTGRNIDRLAIPQGALRAAAAMADSDVEHIVLLTGFSVAEGMPETDGPPGTVALGAMLRDGGKRVSYIVDSANQPILEAALADMGQPLDSVHVFDEHADSTSPVVRAMLEEMQPDHVSSIELPGRTAAGTKHNMRGVNLDDFTPGIDAFLKAAQEMGIGTSSVGDGGNEAGMGNVAAFVPLAPDGTPIASTVRTDILVTASVSNWGAYAIGAAFLRQLGKAHLMPTENQILSAIEASVHAGAVDGVSRQQVPTVDGFSPEVHAAVYRFLRLWAGADSVTGPGAPVPALMGTAMPRRQPRAVLEDLFAHGLRRPFHGAGEGGRGNVQPRHVPPIVDRSWSLRDGVPGDTAIATVIDSVHATGGRLADVKYVAVREADSVNARPKVIGAFDSPQQAAAQLDRQAAVGVKVRLQVVPDAQYRAGRVPSAEDAIGTVPLSRRDGRTVPGEIALNRAYEGDIRVALPEGFAEGKPLVRNEGGERIDVLQQLGHFPRARAHLDLAAEAGYVTFDNRAMPISVPQVPGYFTVRAEGAYQGVRMDMDGSGRPDYDAAALADRIRSHPDYREGMPVLIYDCFGMDGPLPLAQQLATALNARVHAPDGKWEIRGWYGDGDTVFGGAMHVDATPDAMAQSDAPVHSHGGRFYGAMPALPIVGVNEGGRALPESAFVMPRGNAPAPVRAGDTNTNTNTNANASHPAGWRAIPPRHADARFGASPLKVMAPDDYNVVLGRFDPERGLLDADGEAVGAHRLALELADAGKKGAAVVLAVDGGSQHARHAFAQKVADVMGVDVMLPAAGFKLDTLERAAGRPVDVNTDANAGGPPKPVLKLDQDGVAWQTLQPQPYRHANRSFAVDGVDAVRLIHDDGSQTPVDLADYLGPRLGSGAIKTVFALGNSHAVGLGNDSMIAAFPMGAEREAMAQVQALGMPTLRIHGGDGETVLGHPAIVYERYLAGSAELLDGNGNLLPQYAARMNARTLRDLDAIEHGIENGADGRGLLLQDVEFAFFADGSVKIADVMSVEPGGGLAAHGQAVVTVLAKMREAAQANVARVATDPQGAVRSATFRHGGEPEPDGAASPEPNESSESGKSAESAEPAGAADPDSAAKAANAANVANAAQSGKSAKPVPEPEETAAAEAAAHSGDPAADPAGAAKPAQPARPDPDTEQPPAAEGASQAGKPPQAAPQPAPSSSAPTPTPRPWKLRATVAASVGGAFATGAAAMPFMPTPGTAAAVVVAGSCFIYRGGVAAGRTAFSNRVIRHVERQTPADIVWLRKALTGDRAAMWGISEKNREAFAKHLDVLERHVSAENSKPSTEEVAAAVQALKQAGTALLTPDTVAGRFNDGLQIGTLAINNATTVTWFMHHGVDLGNVATYSNTAFLAANGVLATFNVANRIAHHAKVKLPALPAAHTRKFVMSMYAAGAIPLAVTDVMTYGGVAGGIGAASLATFGVGAFLQSRVERGVANREFNKLAADKGGNIQLKPDQSLLPRKWEFFGRAMPYGLVLLGGGVIVNFGMKILLETLGSDEEDQPRTPTPEPTPSSSTPSVPSTQDPSPTQPAPQEPPRSATPSEEPKPPSKEPPTTTEPPPQKPEPQPPQHPRPRNGRVVVQPYHAGVESGTLWGIAATNLDTLLSDEQKEEADAEAMTTDQQVAAYALRELINLNPQYNLAQNPDHIEPGWELDVTR</sequence>
<dbReference type="CDD" id="cd20900">
    <property type="entry name" value="HopBF1"/>
    <property type="match status" value="1"/>
</dbReference>
<feature type="non-terminal residue" evidence="5">
    <location>
        <position position="1"/>
    </location>
</feature>
<feature type="compositionally biased region" description="Pro residues" evidence="1">
    <location>
        <begin position="2375"/>
        <end position="2390"/>
    </location>
</feature>
<dbReference type="NCBIfam" id="NF012230">
    <property type="entry name" value="LWXIA_domain"/>
    <property type="match status" value="1"/>
</dbReference>
<dbReference type="Pfam" id="PF14336">
    <property type="entry name" value="GLUCM-like_C"/>
    <property type="match status" value="2"/>
</dbReference>
<evidence type="ECO:0000259" key="4">
    <source>
        <dbReference type="Pfam" id="PF26324"/>
    </source>
</evidence>
<feature type="compositionally biased region" description="Low complexity" evidence="1">
    <location>
        <begin position="2332"/>
        <end position="2346"/>
    </location>
</feature>
<feature type="domain" description="Type III secretion system effector HopBF1-like" evidence="4">
    <location>
        <begin position="1669"/>
        <end position="1816"/>
    </location>
</feature>
<feature type="transmembrane region" description="Helical" evidence="2">
    <location>
        <begin position="2226"/>
        <end position="2247"/>
    </location>
</feature>
<feature type="region of interest" description="Disordered" evidence="1">
    <location>
        <begin position="1"/>
        <end position="33"/>
    </location>
</feature>
<dbReference type="PANTHER" id="PTHR32022">
    <property type="entry name" value="D-GLUTAMATE CYCLASE, MITOCHONDRIAL"/>
    <property type="match status" value="1"/>
</dbReference>
<dbReference type="EMBL" id="VWRN01000044">
    <property type="protein sequence ID" value="KAA6121339.1"/>
    <property type="molecule type" value="Genomic_DNA"/>
</dbReference>
<dbReference type="Gene3D" id="3.90.1640.20">
    <property type="entry name" value="TON_0340"/>
    <property type="match status" value="2"/>
</dbReference>
<feature type="compositionally biased region" description="Basic and acidic residues" evidence="1">
    <location>
        <begin position="108"/>
        <end position="118"/>
    </location>
</feature>
<evidence type="ECO:0000256" key="2">
    <source>
        <dbReference type="SAM" id="Phobius"/>
    </source>
</evidence>
<dbReference type="InterPro" id="IPR001920">
    <property type="entry name" value="Asp/Glu_race"/>
</dbReference>
<dbReference type="Gene3D" id="3.40.50.1860">
    <property type="match status" value="2"/>
</dbReference>
<feature type="region of interest" description="Disordered" evidence="1">
    <location>
        <begin position="1841"/>
        <end position="1991"/>
    </location>
</feature>
<name>A0A5M8AF26_9BURK</name>
<dbReference type="PANTHER" id="PTHR32022:SF10">
    <property type="entry name" value="D-GLUTAMATE CYCLASE, MITOCHONDRIAL"/>
    <property type="match status" value="1"/>
</dbReference>
<comment type="caution">
    <text evidence="5">The sequence shown here is derived from an EMBL/GenBank/DDBJ whole genome shotgun (WGS) entry which is preliminary data.</text>
</comment>
<proteinExistence type="predicted"/>
<feature type="domain" description="D-glutamate cyclase-like C-terminal" evidence="3">
    <location>
        <begin position="169"/>
        <end position="415"/>
    </location>
</feature>
<keyword evidence="2" id="KW-0812">Transmembrane</keyword>
<protein>
    <submittedName>
        <fullName evidence="5">LWXIA domain-containing protein</fullName>
    </submittedName>
</protein>
<evidence type="ECO:0000256" key="1">
    <source>
        <dbReference type="SAM" id="MobiDB-lite"/>
    </source>
</evidence>
<reference evidence="5 6" key="1">
    <citation type="submission" date="2019-09" db="EMBL/GenBank/DDBJ databases">
        <title>Isolation of a novel species in the genus Cupriavidus from patients with sepsis using whole genome sequencing.</title>
        <authorList>
            <person name="Kweon O.J."/>
            <person name="Lee M.-K."/>
        </authorList>
    </citation>
    <scope>NUCLEOTIDE SEQUENCE [LARGE SCALE GENOMIC DNA]</scope>
    <source>
        <strain evidence="5 6">MKL-01</strain>
    </source>
</reference>
<feature type="transmembrane region" description="Helical" evidence="2">
    <location>
        <begin position="2290"/>
        <end position="2312"/>
    </location>
</feature>
<dbReference type="SUPFAM" id="SSF53681">
    <property type="entry name" value="Aspartate/glutamate racemase"/>
    <property type="match status" value="1"/>
</dbReference>
<evidence type="ECO:0000313" key="5">
    <source>
        <dbReference type="EMBL" id="KAA6121339.1"/>
    </source>
</evidence>